<protein>
    <submittedName>
        <fullName evidence="3">3-hydroxyisobutyrate dehydrogenase</fullName>
    </submittedName>
</protein>
<organism evidence="3 4">
    <name type="scientific">Acinetobacter oleivorans</name>
    <dbReference type="NCBI Taxonomy" id="1148157"/>
    <lineage>
        <taxon>Bacteria</taxon>
        <taxon>Pseudomonadati</taxon>
        <taxon>Pseudomonadota</taxon>
        <taxon>Gammaproteobacteria</taxon>
        <taxon>Moraxellales</taxon>
        <taxon>Moraxellaceae</taxon>
        <taxon>Acinetobacter</taxon>
    </lineage>
</organism>
<dbReference type="GO" id="GO:0016491">
    <property type="term" value="F:oxidoreductase activity"/>
    <property type="evidence" value="ECO:0007669"/>
    <property type="project" value="UniProtKB-KW"/>
</dbReference>
<evidence type="ECO:0000256" key="1">
    <source>
        <dbReference type="ARBA" id="ARBA00023002"/>
    </source>
</evidence>
<accession>A0A0B2UCN9</accession>
<dbReference type="InterPro" id="IPR051267">
    <property type="entry name" value="STEAP_metalloreductase"/>
</dbReference>
<dbReference type="AlphaFoldDB" id="A0A0B2UCN9"/>
<dbReference type="InterPro" id="IPR028939">
    <property type="entry name" value="P5C_Rdtase_cat_N"/>
</dbReference>
<evidence type="ECO:0000313" key="4">
    <source>
        <dbReference type="Proteomes" id="UP000031012"/>
    </source>
</evidence>
<evidence type="ECO:0000313" key="3">
    <source>
        <dbReference type="EMBL" id="KHN67049.1"/>
    </source>
</evidence>
<feature type="domain" description="Pyrroline-5-carboxylate reductase catalytic N-terminal" evidence="2">
    <location>
        <begin position="2"/>
        <end position="93"/>
    </location>
</feature>
<evidence type="ECO:0000259" key="2">
    <source>
        <dbReference type="Pfam" id="PF03807"/>
    </source>
</evidence>
<dbReference type="PANTHER" id="PTHR14239">
    <property type="entry name" value="DUDULIN-RELATED"/>
    <property type="match status" value="1"/>
</dbReference>
<dbReference type="EMBL" id="JHQK01000006">
    <property type="protein sequence ID" value="KHN67049.1"/>
    <property type="molecule type" value="Genomic_DNA"/>
</dbReference>
<proteinExistence type="predicted"/>
<name>A0A0B2UCN9_9GAMM</name>
<comment type="caution">
    <text evidence="3">The sequence shown here is derived from an EMBL/GenBank/DDBJ whole genome shotgun (WGS) entry which is preliminary data.</text>
</comment>
<dbReference type="Pfam" id="PF03807">
    <property type="entry name" value="F420_oxidored"/>
    <property type="match status" value="1"/>
</dbReference>
<dbReference type="InterPro" id="IPR036291">
    <property type="entry name" value="NAD(P)-bd_dom_sf"/>
</dbReference>
<keyword evidence="1" id="KW-0560">Oxidoreductase</keyword>
<reference evidence="3 4" key="1">
    <citation type="submission" date="2014-03" db="EMBL/GenBank/DDBJ databases">
        <title>Genome sequence of the diesel-degrader and plant-growth promoter Acinetobacter oleivorans PF-1 isolated from the roots of poplar tree.</title>
        <authorList>
            <person name="Gkorezis P."/>
            <person name="van Hamme J."/>
            <person name="Rineau F."/>
            <person name="Vangronsveld J."/>
            <person name="Francetti A."/>
        </authorList>
    </citation>
    <scope>NUCLEOTIDE SEQUENCE [LARGE SCALE GENOMIC DNA]</scope>
    <source>
        <strain evidence="3 4">PF1</strain>
    </source>
</reference>
<dbReference type="Gene3D" id="3.40.50.720">
    <property type="entry name" value="NAD(P)-binding Rossmann-like Domain"/>
    <property type="match status" value="1"/>
</dbReference>
<gene>
    <name evidence="3" type="ORF">DH17_16110</name>
</gene>
<dbReference type="SUPFAM" id="SSF51735">
    <property type="entry name" value="NAD(P)-binding Rossmann-fold domains"/>
    <property type="match status" value="1"/>
</dbReference>
<sequence>MKIGMIGVGNIGKALARLLKEAGHTIYVANSRGVDGVRKIADEINVEAVDIYGAVNSSDVVILSIPFPAIKELPKDLFYSAPTDKIIIDTSNYYPDFRDPHIKEIDDGMTESVWVSKQINRPVIKAFNNILAYSLAELGQVEGSKNRLAITVAGDSIPSKNIVMSLVNNIGFDPVDAGSLEDSWRQQPCTPAYCCDYDQQMMSKGLTIAQKGEAQKKRDRLPELFSSLGANPTHQDIVQMNRDLNPIVD</sequence>
<dbReference type="Proteomes" id="UP000031012">
    <property type="component" value="Unassembled WGS sequence"/>
</dbReference>